<sequence length="179" mass="21019">MSQHNQVTHNNLEEIGEHGLKILSNFIFWALGGAIYILFFKLHWWDDSTKVMDSINAFLISVLDINVFAVLLVWSVLVMAIYWLLKLERLFMETLSELVRFFYIAGPFILVVTLSYNRVHDKVIVSNGKAFVAFLMLIGFGYIIYFFGKKAFIRDLIFPFFLGWFLFFLRLNLDNGMFF</sequence>
<evidence type="ECO:0000313" key="2">
    <source>
        <dbReference type="EMBL" id="MBE1161111.1"/>
    </source>
</evidence>
<dbReference type="EMBL" id="JACZZA010000007">
    <property type="protein sequence ID" value="MBE1161111.1"/>
    <property type="molecule type" value="Genomic_DNA"/>
</dbReference>
<comment type="caution">
    <text evidence="2">The sequence shown here is derived from an EMBL/GenBank/DDBJ whole genome shotgun (WGS) entry which is preliminary data.</text>
</comment>
<feature type="transmembrane region" description="Helical" evidence="1">
    <location>
        <begin position="156"/>
        <end position="173"/>
    </location>
</feature>
<protein>
    <submittedName>
        <fullName evidence="2">Uncharacterized protein</fullName>
    </submittedName>
</protein>
<keyword evidence="1" id="KW-0812">Transmembrane</keyword>
<feature type="transmembrane region" description="Helical" evidence="1">
    <location>
        <begin position="65"/>
        <end position="85"/>
    </location>
</feature>
<keyword evidence="1" id="KW-1133">Transmembrane helix</keyword>
<name>A0ABR9GAM1_9GAMM</name>
<dbReference type="Proteomes" id="UP000651010">
    <property type="component" value="Unassembled WGS sequence"/>
</dbReference>
<reference evidence="2 3" key="1">
    <citation type="submission" date="2020-09" db="EMBL/GenBank/DDBJ databases">
        <title>Dyella sp. 7MK23 isolated from forest soil.</title>
        <authorList>
            <person name="Fu J."/>
        </authorList>
    </citation>
    <scope>NUCLEOTIDE SEQUENCE [LARGE SCALE GENOMIC DNA]</scope>
    <source>
        <strain evidence="2 3">7MK23</strain>
    </source>
</reference>
<feature type="transmembrane region" description="Helical" evidence="1">
    <location>
        <begin position="97"/>
        <end position="116"/>
    </location>
</feature>
<accession>A0ABR9GAM1</accession>
<gene>
    <name evidence="2" type="ORF">IGX34_11990</name>
</gene>
<evidence type="ECO:0000313" key="3">
    <source>
        <dbReference type="Proteomes" id="UP000651010"/>
    </source>
</evidence>
<keyword evidence="1" id="KW-0472">Membrane</keyword>
<dbReference type="RefSeq" id="WP_192555972.1">
    <property type="nucleotide sequence ID" value="NZ_JACZZA010000007.1"/>
</dbReference>
<proteinExistence type="predicted"/>
<evidence type="ECO:0000256" key="1">
    <source>
        <dbReference type="SAM" id="Phobius"/>
    </source>
</evidence>
<keyword evidence="3" id="KW-1185">Reference proteome</keyword>
<organism evidence="2 3">
    <name type="scientific">Dyella acidiphila</name>
    <dbReference type="NCBI Taxonomy" id="2775866"/>
    <lineage>
        <taxon>Bacteria</taxon>
        <taxon>Pseudomonadati</taxon>
        <taxon>Pseudomonadota</taxon>
        <taxon>Gammaproteobacteria</taxon>
        <taxon>Lysobacterales</taxon>
        <taxon>Rhodanobacteraceae</taxon>
        <taxon>Dyella</taxon>
    </lineage>
</organism>
<feature type="transmembrane region" description="Helical" evidence="1">
    <location>
        <begin position="128"/>
        <end position="147"/>
    </location>
</feature>
<feature type="transmembrane region" description="Helical" evidence="1">
    <location>
        <begin position="26"/>
        <end position="45"/>
    </location>
</feature>